<protein>
    <submittedName>
        <fullName evidence="1">Uncharacterized protein</fullName>
    </submittedName>
</protein>
<dbReference type="AlphaFoldDB" id="A0A0G2HS01"/>
<dbReference type="VEuPathDB" id="FungiDB:EMCG_00757"/>
<dbReference type="Gene3D" id="2.120.10.80">
    <property type="entry name" value="Kelch-type beta propeller"/>
    <property type="match status" value="1"/>
</dbReference>
<evidence type="ECO:0000313" key="1">
    <source>
        <dbReference type="EMBL" id="KKZ60470.1"/>
    </source>
</evidence>
<evidence type="ECO:0000313" key="2">
    <source>
        <dbReference type="Proteomes" id="UP000034164"/>
    </source>
</evidence>
<name>A0A0G2HS01_9EURO</name>
<gene>
    <name evidence="1" type="ORF">EMCG_00757</name>
</gene>
<organism evidence="1 2">
    <name type="scientific">[Emmonsia] crescens</name>
    <dbReference type="NCBI Taxonomy" id="73230"/>
    <lineage>
        <taxon>Eukaryota</taxon>
        <taxon>Fungi</taxon>
        <taxon>Dikarya</taxon>
        <taxon>Ascomycota</taxon>
        <taxon>Pezizomycotina</taxon>
        <taxon>Eurotiomycetes</taxon>
        <taxon>Eurotiomycetidae</taxon>
        <taxon>Onygenales</taxon>
        <taxon>Ajellomycetaceae</taxon>
        <taxon>Emergomyces</taxon>
    </lineage>
</organism>
<reference evidence="2" key="1">
    <citation type="journal article" date="2015" name="PLoS Genet.">
        <title>The dynamic genome and transcriptome of the human fungal pathogen Blastomyces and close relative Emmonsia.</title>
        <authorList>
            <person name="Munoz J.F."/>
            <person name="Gauthier G.M."/>
            <person name="Desjardins C.A."/>
            <person name="Gallo J.E."/>
            <person name="Holder J."/>
            <person name="Sullivan T.D."/>
            <person name="Marty A.J."/>
            <person name="Carmen J.C."/>
            <person name="Chen Z."/>
            <person name="Ding L."/>
            <person name="Gujja S."/>
            <person name="Magrini V."/>
            <person name="Misas E."/>
            <person name="Mitreva M."/>
            <person name="Priest M."/>
            <person name="Saif S."/>
            <person name="Whiston E.A."/>
            <person name="Young S."/>
            <person name="Zeng Q."/>
            <person name="Goldman W.E."/>
            <person name="Mardis E.R."/>
            <person name="Taylor J.W."/>
            <person name="McEwen J.G."/>
            <person name="Clay O.K."/>
            <person name="Klein B.S."/>
            <person name="Cuomo C.A."/>
        </authorList>
    </citation>
    <scope>NUCLEOTIDE SEQUENCE [LARGE SCALE GENOMIC DNA]</scope>
    <source>
        <strain evidence="2">UAMH 3008</strain>
    </source>
</reference>
<dbReference type="InterPro" id="IPR015915">
    <property type="entry name" value="Kelch-typ_b-propeller"/>
</dbReference>
<dbReference type="Proteomes" id="UP000034164">
    <property type="component" value="Unassembled WGS sequence"/>
</dbReference>
<dbReference type="OrthoDB" id="45365at2759"/>
<dbReference type="EMBL" id="LCZI01001536">
    <property type="protein sequence ID" value="KKZ60470.1"/>
    <property type="molecule type" value="Genomic_DNA"/>
</dbReference>
<comment type="caution">
    <text evidence="1">The sequence shown here is derived from an EMBL/GenBank/DDBJ whole genome shotgun (WGS) entry which is preliminary data.</text>
</comment>
<dbReference type="SUPFAM" id="SSF117281">
    <property type="entry name" value="Kelch motif"/>
    <property type="match status" value="1"/>
</dbReference>
<accession>A0A0G2HS01</accession>
<sequence>MVELRISYGPSQWVLNHPNDASNNGKIYLLGGLLSTAIQGRSVVADCWVYDAHRGEWAVAEPMLQAGARGSAAVGVSRDSGVIYLAGGVQGANQETLDIVSA</sequence>
<proteinExistence type="predicted"/>